<dbReference type="Proteomes" id="UP000228875">
    <property type="component" value="Unassembled WGS sequence"/>
</dbReference>
<dbReference type="InterPro" id="IPR029063">
    <property type="entry name" value="SAM-dependent_MTases_sf"/>
</dbReference>
<evidence type="ECO:0000313" key="3">
    <source>
        <dbReference type="Proteomes" id="UP000228875"/>
    </source>
</evidence>
<evidence type="ECO:0000313" key="2">
    <source>
        <dbReference type="EMBL" id="PJB99218.1"/>
    </source>
</evidence>
<name>A0A2M8DM71_9BACT</name>
<reference evidence="3" key="1">
    <citation type="submission" date="2017-09" db="EMBL/GenBank/DDBJ databases">
        <title>Depth-based differentiation of microbial function through sediment-hosted aquifers and enrichment of novel symbionts in the deep terrestrial subsurface.</title>
        <authorList>
            <person name="Probst A.J."/>
            <person name="Ladd B."/>
            <person name="Jarett J.K."/>
            <person name="Geller-Mcgrath D.E."/>
            <person name="Sieber C.M.K."/>
            <person name="Emerson J.B."/>
            <person name="Anantharaman K."/>
            <person name="Thomas B.C."/>
            <person name="Malmstrom R."/>
            <person name="Stieglmeier M."/>
            <person name="Klingl A."/>
            <person name="Woyke T."/>
            <person name="Ryan C.M."/>
            <person name="Banfield J.F."/>
        </authorList>
    </citation>
    <scope>NUCLEOTIDE SEQUENCE [LARGE SCALE GENOMIC DNA]</scope>
</reference>
<evidence type="ECO:0000259" key="1">
    <source>
        <dbReference type="Pfam" id="PF13847"/>
    </source>
</evidence>
<dbReference type="Gene3D" id="3.40.50.150">
    <property type="entry name" value="Vaccinia Virus protein VP39"/>
    <property type="match status" value="1"/>
</dbReference>
<accession>A0A2M8DM71</accession>
<dbReference type="EMBL" id="PFTB01000065">
    <property type="protein sequence ID" value="PJB99218.1"/>
    <property type="molecule type" value="Genomic_DNA"/>
</dbReference>
<dbReference type="SUPFAM" id="SSF53335">
    <property type="entry name" value="S-adenosyl-L-methionine-dependent methyltransferases"/>
    <property type="match status" value="1"/>
</dbReference>
<feature type="domain" description="Methyltransferase" evidence="1">
    <location>
        <begin position="56"/>
        <end position="183"/>
    </location>
</feature>
<dbReference type="AlphaFoldDB" id="A0A2M8DM71"/>
<dbReference type="Pfam" id="PF13847">
    <property type="entry name" value="Methyltransf_31"/>
    <property type="match status" value="1"/>
</dbReference>
<sequence length="253" mass="29550">MTKIWRKAIENELPKYHWIPEKYITLVEKTNNPILREYMKTEIDYIVKNIESPSLKTFIEVGAGYGRVLSQLSKLGKNVIAVEIDKKMLQELKQRTKKLPNVIIIEGDANQLTRLLFKYEDVIEKPVLLSLQNTLGTAIGDPYKILSEMKRVAIAKNGEVIISLFCQESLKDWGIKMYASLQSMVGEIDVQNTNFNLGIFISKRNYRSKWWTAEERADFKKRLNRKISILSKVPYFYIIHSRYEKKTLPKSRN</sequence>
<comment type="caution">
    <text evidence="2">The sequence shown here is derived from an EMBL/GenBank/DDBJ whole genome shotgun (WGS) entry which is preliminary data.</text>
</comment>
<organism evidence="2 3">
    <name type="scientific">Candidatus Nealsonbacteria bacterium CG_4_9_14_0_8_um_filter_35_12</name>
    <dbReference type="NCBI Taxonomy" id="1974692"/>
    <lineage>
        <taxon>Bacteria</taxon>
        <taxon>Candidatus Nealsoniibacteriota</taxon>
    </lineage>
</organism>
<proteinExistence type="predicted"/>
<dbReference type="InterPro" id="IPR025714">
    <property type="entry name" value="Methyltranfer_dom"/>
</dbReference>
<dbReference type="CDD" id="cd02440">
    <property type="entry name" value="AdoMet_MTases"/>
    <property type="match status" value="1"/>
</dbReference>
<protein>
    <recommendedName>
        <fullName evidence="1">Methyltransferase domain-containing protein</fullName>
    </recommendedName>
</protein>
<gene>
    <name evidence="2" type="ORF">CO077_02885</name>
</gene>